<organism evidence="2 3">
    <name type="scientific">Candidatus Gottesmanbacteria bacterium RIFCSPHIGHO2_02_FULL_39_11</name>
    <dbReference type="NCBI Taxonomy" id="1798382"/>
    <lineage>
        <taxon>Bacteria</taxon>
        <taxon>Candidatus Gottesmaniibacteriota</taxon>
    </lineage>
</organism>
<dbReference type="AlphaFoldDB" id="A0A1F5ZTB5"/>
<dbReference type="SUPFAM" id="SSF52821">
    <property type="entry name" value="Rhodanese/Cell cycle control phosphatase"/>
    <property type="match status" value="1"/>
</dbReference>
<evidence type="ECO:0000313" key="2">
    <source>
        <dbReference type="EMBL" id="OGG15372.1"/>
    </source>
</evidence>
<dbReference type="Proteomes" id="UP000176923">
    <property type="component" value="Unassembled WGS sequence"/>
</dbReference>
<dbReference type="STRING" id="1798382.A3D77_07575"/>
<feature type="domain" description="Rhodanese" evidence="1">
    <location>
        <begin position="23"/>
        <end position="113"/>
    </location>
</feature>
<comment type="caution">
    <text evidence="2">The sequence shown here is derived from an EMBL/GenBank/DDBJ whole genome shotgun (WGS) entry which is preliminary data.</text>
</comment>
<gene>
    <name evidence="2" type="ORF">A3D77_07575</name>
</gene>
<dbReference type="InterPro" id="IPR001763">
    <property type="entry name" value="Rhodanese-like_dom"/>
</dbReference>
<dbReference type="Gene3D" id="3.40.250.10">
    <property type="entry name" value="Rhodanese-like domain"/>
    <property type="match status" value="1"/>
</dbReference>
<dbReference type="PANTHER" id="PTHR44086">
    <property type="entry name" value="THIOSULFATE SULFURTRANSFERASE RDL2, MITOCHONDRIAL-RELATED"/>
    <property type="match status" value="1"/>
</dbReference>
<dbReference type="PROSITE" id="PS50206">
    <property type="entry name" value="RHODANESE_3"/>
    <property type="match status" value="1"/>
</dbReference>
<evidence type="ECO:0000313" key="3">
    <source>
        <dbReference type="Proteomes" id="UP000176923"/>
    </source>
</evidence>
<dbReference type="PANTHER" id="PTHR44086:SF13">
    <property type="entry name" value="THIOSULFATE SULFURTRANSFERASE PSPE"/>
    <property type="match status" value="1"/>
</dbReference>
<dbReference type="SMART" id="SM00450">
    <property type="entry name" value="RHOD"/>
    <property type="match status" value="1"/>
</dbReference>
<dbReference type="EMBL" id="MFJL01000026">
    <property type="protein sequence ID" value="OGG15372.1"/>
    <property type="molecule type" value="Genomic_DNA"/>
</dbReference>
<dbReference type="CDD" id="cd00158">
    <property type="entry name" value="RHOD"/>
    <property type="match status" value="1"/>
</dbReference>
<reference evidence="2 3" key="1">
    <citation type="journal article" date="2016" name="Nat. Commun.">
        <title>Thousands of microbial genomes shed light on interconnected biogeochemical processes in an aquifer system.</title>
        <authorList>
            <person name="Anantharaman K."/>
            <person name="Brown C.T."/>
            <person name="Hug L.A."/>
            <person name="Sharon I."/>
            <person name="Castelle C.J."/>
            <person name="Probst A.J."/>
            <person name="Thomas B.C."/>
            <person name="Singh A."/>
            <person name="Wilkins M.J."/>
            <person name="Karaoz U."/>
            <person name="Brodie E.L."/>
            <person name="Williams K.H."/>
            <person name="Hubbard S.S."/>
            <person name="Banfield J.F."/>
        </authorList>
    </citation>
    <scope>NUCLEOTIDE SEQUENCE [LARGE SCALE GENOMIC DNA]</scope>
</reference>
<evidence type="ECO:0000259" key="1">
    <source>
        <dbReference type="PROSITE" id="PS50206"/>
    </source>
</evidence>
<dbReference type="Pfam" id="PF00581">
    <property type="entry name" value="Rhodanese"/>
    <property type="match status" value="1"/>
</dbReference>
<proteinExistence type="predicted"/>
<name>A0A1F5ZTB5_9BACT</name>
<sequence length="113" mass="12462">MFDITEPQVPEITAENVKKSIDAKEGALLLDVRTAGEYLRGKIEGSINIPVDEVTNFVESVVPDKSHTIYVYCLSGSRSVHAVSTMVKLGYTRVYNMINGLLAWRAKGYPVEG</sequence>
<accession>A0A1F5ZTB5</accession>
<protein>
    <recommendedName>
        <fullName evidence="1">Rhodanese domain-containing protein</fullName>
    </recommendedName>
</protein>
<dbReference type="InterPro" id="IPR036873">
    <property type="entry name" value="Rhodanese-like_dom_sf"/>
</dbReference>
<dbReference type="GO" id="GO:0004792">
    <property type="term" value="F:thiosulfate-cyanide sulfurtransferase activity"/>
    <property type="evidence" value="ECO:0007669"/>
    <property type="project" value="TreeGrafter"/>
</dbReference>